<keyword evidence="3" id="KW-1185">Reference proteome</keyword>
<gene>
    <name evidence="2" type="ORF">J8F10_34820</name>
</gene>
<name>A0ABS5C371_9BACT</name>
<dbReference type="SMART" id="SM00481">
    <property type="entry name" value="POLIIIAc"/>
    <property type="match status" value="1"/>
</dbReference>
<dbReference type="SUPFAM" id="SSF89550">
    <property type="entry name" value="PHP domain-like"/>
    <property type="match status" value="1"/>
</dbReference>
<dbReference type="Proteomes" id="UP000676565">
    <property type="component" value="Unassembled WGS sequence"/>
</dbReference>
<dbReference type="Gene3D" id="1.10.150.650">
    <property type="match status" value="1"/>
</dbReference>
<reference evidence="2 3" key="1">
    <citation type="submission" date="2021-04" db="EMBL/GenBank/DDBJ databases">
        <authorList>
            <person name="Ivanova A."/>
        </authorList>
    </citation>
    <scope>NUCLEOTIDE SEQUENCE [LARGE SCALE GENOMIC DNA]</scope>
    <source>
        <strain evidence="2 3">G18</strain>
    </source>
</reference>
<dbReference type="InterPro" id="IPR052018">
    <property type="entry name" value="PHP_domain"/>
</dbReference>
<comment type="caution">
    <text evidence="2">The sequence shown here is derived from an EMBL/GenBank/DDBJ whole genome shotgun (WGS) entry which is preliminary data.</text>
</comment>
<dbReference type="PANTHER" id="PTHR42924">
    <property type="entry name" value="EXONUCLEASE"/>
    <property type="match status" value="1"/>
</dbReference>
<evidence type="ECO:0000259" key="1">
    <source>
        <dbReference type="SMART" id="SM00481"/>
    </source>
</evidence>
<dbReference type="Gene3D" id="3.20.20.140">
    <property type="entry name" value="Metal-dependent hydrolases"/>
    <property type="match status" value="1"/>
</dbReference>
<dbReference type="InterPro" id="IPR004013">
    <property type="entry name" value="PHP_dom"/>
</dbReference>
<protein>
    <submittedName>
        <fullName evidence="2">PHP domain-containing protein</fullName>
    </submittedName>
</protein>
<dbReference type="CDD" id="cd07438">
    <property type="entry name" value="PHP_HisPPase_AMP"/>
    <property type="match status" value="1"/>
</dbReference>
<proteinExistence type="predicted"/>
<evidence type="ECO:0000313" key="3">
    <source>
        <dbReference type="Proteomes" id="UP000676565"/>
    </source>
</evidence>
<dbReference type="RefSeq" id="WP_210662488.1">
    <property type="nucleotide sequence ID" value="NZ_JAGKQQ010000002.1"/>
</dbReference>
<dbReference type="InterPro" id="IPR016195">
    <property type="entry name" value="Pol/histidinol_Pase-like"/>
</dbReference>
<accession>A0ABS5C371</accession>
<feature type="domain" description="Polymerase/histidinol phosphatase N-terminal" evidence="1">
    <location>
        <begin position="23"/>
        <end position="87"/>
    </location>
</feature>
<dbReference type="PANTHER" id="PTHR42924:SF3">
    <property type="entry name" value="POLYMERASE_HISTIDINOL PHOSPHATASE N-TERMINAL DOMAIN-CONTAINING PROTEIN"/>
    <property type="match status" value="1"/>
</dbReference>
<dbReference type="EMBL" id="JAGKQQ010000002">
    <property type="protein sequence ID" value="MBP3960429.1"/>
    <property type="molecule type" value="Genomic_DNA"/>
</dbReference>
<dbReference type="InterPro" id="IPR003141">
    <property type="entry name" value="Pol/His_phosphatase_N"/>
</dbReference>
<dbReference type="Pfam" id="PF02811">
    <property type="entry name" value="PHP"/>
    <property type="match status" value="1"/>
</dbReference>
<sequence>MPKRSPFTLVCSRLAQLGAPVRADLHVHTTASDGEYTASLAVAFARQAGLRAVAVTDHDTLASVADAQAAAGTAIDFVPGVEISTAFAGREFHLLGYFVRTDCADLNAALATVCDSRRERFRELVALLPERGVKVQADRARLLEESTASLGRRHVASLIVACGAATTRTEAFHRFVNPLIRKTRPKTLIPLESAIALVHAAGGVSSLAHPPPHLTEDDFGALRAFGLDAIEVVYPWGRNSPVSRLRAVAARFGFAVSGGSDCHGPDPAHRRIGSCAVTFDEFTALRDRAGCAVR</sequence>
<evidence type="ECO:0000313" key="2">
    <source>
        <dbReference type="EMBL" id="MBP3960429.1"/>
    </source>
</evidence>
<organism evidence="2 3">
    <name type="scientific">Gemmata palustris</name>
    <dbReference type="NCBI Taxonomy" id="2822762"/>
    <lineage>
        <taxon>Bacteria</taxon>
        <taxon>Pseudomonadati</taxon>
        <taxon>Planctomycetota</taxon>
        <taxon>Planctomycetia</taxon>
        <taxon>Gemmatales</taxon>
        <taxon>Gemmataceae</taxon>
        <taxon>Gemmata</taxon>
    </lineage>
</organism>